<dbReference type="EMBL" id="JBCEWA010000002">
    <property type="protein sequence ID" value="MEL5987396.1"/>
    <property type="molecule type" value="Genomic_DNA"/>
</dbReference>
<dbReference type="PANTHER" id="PTHR32089:SF112">
    <property type="entry name" value="LYSOZYME-LIKE PROTEIN-RELATED"/>
    <property type="match status" value="1"/>
</dbReference>
<dbReference type="Gene3D" id="1.10.490.10">
    <property type="entry name" value="Globins"/>
    <property type="match status" value="1"/>
</dbReference>
<evidence type="ECO:0000313" key="6">
    <source>
        <dbReference type="Proteomes" id="UP001398420"/>
    </source>
</evidence>
<organism evidence="5 6">
    <name type="scientific">Kurthia gibsonii</name>
    <dbReference type="NCBI Taxonomy" id="33946"/>
    <lineage>
        <taxon>Bacteria</taxon>
        <taxon>Bacillati</taxon>
        <taxon>Bacillota</taxon>
        <taxon>Bacilli</taxon>
        <taxon>Bacillales</taxon>
        <taxon>Caryophanaceae</taxon>
        <taxon>Kurthia</taxon>
    </lineage>
</organism>
<dbReference type="InterPro" id="IPR004090">
    <property type="entry name" value="Chemotax_Me-accpt_rcpt"/>
</dbReference>
<sequence length="429" mass="48080">MFFLKSKAATATLQTNVEHVGISLTDSDYLLQLDMIDLKKHDLQIVQALHSYMLPHMPKIVEHFYKAISTPLHLAKMIQNHSSVERLSQTLYGHIEQMFAGKIDAAYIQARKQVAHAHVKIGLYPKWYLGAFQKLEYEVRQIIKTLPIPIHEQFQAIDAFGKISSFEQQLVLEEYNRYSDQLIEQQREEVNRKVREDLGSVADHLNTQASHTSEAVNELMNHTVCVENSVKTTVKESLDTKEASDKGLAQMQHLSEQTEAIHVKTNEMTSMVQALNNSSTEMKDVIEMVKSIANQTNLLALNSAIEAARAGEHGKGFAVVAEEVRKLADQTKTSVEQIALLIEESNEVTSEVVEVIHQIQQLVIQGTEQNEVLKESFDDISSNITKTIGDIKEVGEQVSELASGISSMSSTSSELRNSAKELNDTIHAF</sequence>
<dbReference type="InterPro" id="IPR004089">
    <property type="entry name" value="MCPsignal_dom"/>
</dbReference>
<keyword evidence="6" id="KW-1185">Reference proteome</keyword>
<evidence type="ECO:0000256" key="2">
    <source>
        <dbReference type="ARBA" id="ARBA00029447"/>
    </source>
</evidence>
<accession>A0ABU9LLY9</accession>
<dbReference type="Proteomes" id="UP001398420">
    <property type="component" value="Unassembled WGS sequence"/>
</dbReference>
<evidence type="ECO:0000256" key="1">
    <source>
        <dbReference type="ARBA" id="ARBA00023224"/>
    </source>
</evidence>
<dbReference type="Pfam" id="PF11563">
    <property type="entry name" value="Protoglobin"/>
    <property type="match status" value="1"/>
</dbReference>
<dbReference type="PROSITE" id="PS50111">
    <property type="entry name" value="CHEMOTAXIS_TRANSDUC_2"/>
    <property type="match status" value="1"/>
</dbReference>
<dbReference type="SMART" id="SM00283">
    <property type="entry name" value="MA"/>
    <property type="match status" value="1"/>
</dbReference>
<keyword evidence="1 3" id="KW-0807">Transducer</keyword>
<dbReference type="SUPFAM" id="SSF46458">
    <property type="entry name" value="Globin-like"/>
    <property type="match status" value="1"/>
</dbReference>
<comment type="similarity">
    <text evidence="2">Belongs to the methyl-accepting chemotaxis (MCP) protein family.</text>
</comment>
<name>A0ABU9LLY9_9BACL</name>
<dbReference type="PANTHER" id="PTHR32089">
    <property type="entry name" value="METHYL-ACCEPTING CHEMOTAXIS PROTEIN MCPB"/>
    <property type="match status" value="1"/>
</dbReference>
<dbReference type="CDD" id="cd01068">
    <property type="entry name" value="globin_sensor"/>
    <property type="match status" value="1"/>
</dbReference>
<dbReference type="Pfam" id="PF00015">
    <property type="entry name" value="MCPsignal"/>
    <property type="match status" value="1"/>
</dbReference>
<gene>
    <name evidence="5" type="ORF">AAF454_03015</name>
</gene>
<dbReference type="Gene3D" id="1.10.287.950">
    <property type="entry name" value="Methyl-accepting chemotaxis protein"/>
    <property type="match status" value="1"/>
</dbReference>
<evidence type="ECO:0000313" key="5">
    <source>
        <dbReference type="EMBL" id="MEL5987396.1"/>
    </source>
</evidence>
<dbReference type="PRINTS" id="PR00260">
    <property type="entry name" value="CHEMTRNSDUCR"/>
</dbReference>
<dbReference type="SUPFAM" id="SSF58104">
    <property type="entry name" value="Methyl-accepting chemotaxis protein (MCP) signaling domain"/>
    <property type="match status" value="1"/>
</dbReference>
<dbReference type="InterPro" id="IPR009050">
    <property type="entry name" value="Globin-like_sf"/>
</dbReference>
<evidence type="ECO:0000259" key="4">
    <source>
        <dbReference type="PROSITE" id="PS50111"/>
    </source>
</evidence>
<proteinExistence type="inferred from homology"/>
<protein>
    <submittedName>
        <fullName evidence="5">Globin-coupled sensor protein</fullName>
    </submittedName>
</protein>
<dbReference type="InterPro" id="IPR044398">
    <property type="entry name" value="Globin-sensor_dom"/>
</dbReference>
<comment type="caution">
    <text evidence="5">The sequence shown here is derived from an EMBL/GenBank/DDBJ whole genome shotgun (WGS) entry which is preliminary data.</text>
</comment>
<evidence type="ECO:0000256" key="3">
    <source>
        <dbReference type="PROSITE-ProRule" id="PRU00284"/>
    </source>
</evidence>
<dbReference type="InterPro" id="IPR012292">
    <property type="entry name" value="Globin/Proto"/>
</dbReference>
<reference evidence="5 6" key="1">
    <citation type="submission" date="2024-04" db="EMBL/GenBank/DDBJ databases">
        <authorList>
            <person name="Wu Y.S."/>
            <person name="Zhang L."/>
        </authorList>
    </citation>
    <scope>NUCLEOTIDE SEQUENCE [LARGE SCALE GENOMIC DNA]</scope>
    <source>
        <strain evidence="5 6">KG-01</strain>
    </source>
</reference>
<dbReference type="InterPro" id="IPR039379">
    <property type="entry name" value="Protoglobin_sensor_dom"/>
</dbReference>
<feature type="domain" description="Methyl-accepting transducer" evidence="4">
    <location>
        <begin position="196"/>
        <end position="416"/>
    </location>
</feature>
<dbReference type="RefSeq" id="WP_087680365.1">
    <property type="nucleotide sequence ID" value="NZ_JBCEWA010000002.1"/>
</dbReference>